<dbReference type="Pfam" id="PF02771">
    <property type="entry name" value="Acyl-CoA_dh_N"/>
    <property type="match status" value="1"/>
</dbReference>
<feature type="domain" description="Acyl-CoA oxidase/dehydrogenase middle" evidence="7">
    <location>
        <begin position="122"/>
        <end position="217"/>
    </location>
</feature>
<dbReference type="Pfam" id="PF02770">
    <property type="entry name" value="Acyl-CoA_dh_M"/>
    <property type="match status" value="1"/>
</dbReference>
<evidence type="ECO:0000259" key="6">
    <source>
        <dbReference type="Pfam" id="PF00441"/>
    </source>
</evidence>
<dbReference type="Pfam" id="PF00441">
    <property type="entry name" value="Acyl-CoA_dh_1"/>
    <property type="match status" value="1"/>
</dbReference>
<dbReference type="SUPFAM" id="SSF56645">
    <property type="entry name" value="Acyl-CoA dehydrogenase NM domain-like"/>
    <property type="match status" value="1"/>
</dbReference>
<evidence type="ECO:0000259" key="7">
    <source>
        <dbReference type="Pfam" id="PF02770"/>
    </source>
</evidence>
<feature type="domain" description="Acyl-CoA dehydrogenase/oxidase C-terminal" evidence="6">
    <location>
        <begin position="230"/>
        <end position="375"/>
    </location>
</feature>
<dbReference type="InterPro" id="IPR009100">
    <property type="entry name" value="AcylCoA_DH/oxidase_NM_dom_sf"/>
</dbReference>
<protein>
    <submittedName>
        <fullName evidence="9">Acyl-CoA dehydrogenase family protein</fullName>
        <ecNumber evidence="9">1.-.-.-</ecNumber>
    </submittedName>
</protein>
<dbReference type="PANTHER" id="PTHR43884:SF12">
    <property type="entry name" value="ISOVALERYL-COA DEHYDROGENASE, MITOCHONDRIAL-RELATED"/>
    <property type="match status" value="1"/>
</dbReference>
<evidence type="ECO:0000256" key="4">
    <source>
        <dbReference type="ARBA" id="ARBA00022827"/>
    </source>
</evidence>
<dbReference type="CDD" id="cd00567">
    <property type="entry name" value="ACAD"/>
    <property type="match status" value="1"/>
</dbReference>
<dbReference type="InterPro" id="IPR009075">
    <property type="entry name" value="AcylCo_DH/oxidase_C"/>
</dbReference>
<keyword evidence="4 5" id="KW-0274">FAD</keyword>
<comment type="caution">
    <text evidence="9">The sequence shown here is derived from an EMBL/GenBank/DDBJ whole genome shotgun (WGS) entry which is preliminary data.</text>
</comment>
<feature type="domain" description="Acyl-CoA dehydrogenase/oxidase N-terminal" evidence="8">
    <location>
        <begin position="5"/>
        <end position="117"/>
    </location>
</feature>
<dbReference type="Gene3D" id="1.20.140.10">
    <property type="entry name" value="Butyryl-CoA Dehydrogenase, subunit A, domain 3"/>
    <property type="match status" value="1"/>
</dbReference>
<dbReference type="InterPro" id="IPR046373">
    <property type="entry name" value="Acyl-CoA_Oxase/DH_mid-dom_sf"/>
</dbReference>
<comment type="cofactor">
    <cofactor evidence="1 5">
        <name>FAD</name>
        <dbReference type="ChEBI" id="CHEBI:57692"/>
    </cofactor>
</comment>
<keyword evidence="10" id="KW-1185">Reference proteome</keyword>
<evidence type="ECO:0000259" key="8">
    <source>
        <dbReference type="Pfam" id="PF02771"/>
    </source>
</evidence>
<reference evidence="9 10" key="1">
    <citation type="submission" date="2024-03" db="EMBL/GenBank/DDBJ databases">
        <title>Draft genome sequence of Pseudonocardia sp. DW16-2.</title>
        <authorList>
            <person name="Duangmal K."/>
        </authorList>
    </citation>
    <scope>NUCLEOTIDE SEQUENCE [LARGE SCALE GENOMIC DNA]</scope>
    <source>
        <strain evidence="9 10">DW16-2</strain>
    </source>
</reference>
<keyword evidence="3 5" id="KW-0285">Flavoprotein</keyword>
<evidence type="ECO:0000313" key="9">
    <source>
        <dbReference type="EMBL" id="MEJ8279445.1"/>
    </source>
</evidence>
<evidence type="ECO:0000256" key="3">
    <source>
        <dbReference type="ARBA" id="ARBA00022630"/>
    </source>
</evidence>
<dbReference type="RefSeq" id="WP_340289070.1">
    <property type="nucleotide sequence ID" value="NZ_JBBJUP010000007.1"/>
</dbReference>
<dbReference type="InterPro" id="IPR037069">
    <property type="entry name" value="AcylCoA_DH/ox_N_sf"/>
</dbReference>
<gene>
    <name evidence="9" type="ORF">WJX68_10930</name>
</gene>
<dbReference type="InterPro" id="IPR006091">
    <property type="entry name" value="Acyl-CoA_Oxase/DH_mid-dom"/>
</dbReference>
<dbReference type="InterPro" id="IPR006089">
    <property type="entry name" value="Acyl-CoA_DH_CS"/>
</dbReference>
<dbReference type="InterPro" id="IPR036250">
    <property type="entry name" value="AcylCo_DH-like_C"/>
</dbReference>
<dbReference type="PIRSF" id="PIRSF016578">
    <property type="entry name" value="HsaA"/>
    <property type="match status" value="1"/>
</dbReference>
<evidence type="ECO:0000256" key="1">
    <source>
        <dbReference type="ARBA" id="ARBA00001974"/>
    </source>
</evidence>
<name>A0ABU8T674_9PSEU</name>
<dbReference type="SUPFAM" id="SSF47203">
    <property type="entry name" value="Acyl-CoA dehydrogenase C-terminal domain-like"/>
    <property type="match status" value="1"/>
</dbReference>
<dbReference type="PANTHER" id="PTHR43884">
    <property type="entry name" value="ACYL-COA DEHYDROGENASE"/>
    <property type="match status" value="1"/>
</dbReference>
<dbReference type="GO" id="GO:0016491">
    <property type="term" value="F:oxidoreductase activity"/>
    <property type="evidence" value="ECO:0007669"/>
    <property type="project" value="UniProtKB-KW"/>
</dbReference>
<dbReference type="InterPro" id="IPR013786">
    <property type="entry name" value="AcylCoA_DH/ox_N"/>
</dbReference>
<evidence type="ECO:0000313" key="10">
    <source>
        <dbReference type="Proteomes" id="UP001364211"/>
    </source>
</evidence>
<proteinExistence type="inferred from homology"/>
<dbReference type="Gene3D" id="2.40.110.10">
    <property type="entry name" value="Butyryl-CoA Dehydrogenase, subunit A, domain 2"/>
    <property type="match status" value="1"/>
</dbReference>
<accession>A0ABU8T674</accession>
<comment type="similarity">
    <text evidence="2 5">Belongs to the acyl-CoA dehydrogenase family.</text>
</comment>
<dbReference type="EC" id="1.-.-.-" evidence="9"/>
<keyword evidence="5 9" id="KW-0560">Oxidoreductase</keyword>
<dbReference type="Proteomes" id="UP001364211">
    <property type="component" value="Unassembled WGS sequence"/>
</dbReference>
<organism evidence="9 10">
    <name type="scientific">Pseudonocardia spirodelae</name>
    <dbReference type="NCBI Taxonomy" id="3133431"/>
    <lineage>
        <taxon>Bacteria</taxon>
        <taxon>Bacillati</taxon>
        <taxon>Actinomycetota</taxon>
        <taxon>Actinomycetes</taxon>
        <taxon>Pseudonocardiales</taxon>
        <taxon>Pseudonocardiaceae</taxon>
        <taxon>Pseudonocardia</taxon>
    </lineage>
</organism>
<dbReference type="EMBL" id="JBBJUP010000007">
    <property type="protein sequence ID" value="MEJ8279445.1"/>
    <property type="molecule type" value="Genomic_DNA"/>
</dbReference>
<dbReference type="Gene3D" id="1.10.540.10">
    <property type="entry name" value="Acyl-CoA dehydrogenase/oxidase, N-terminal domain"/>
    <property type="match status" value="1"/>
</dbReference>
<dbReference type="PROSITE" id="PS00073">
    <property type="entry name" value="ACYL_COA_DH_2"/>
    <property type="match status" value="1"/>
</dbReference>
<evidence type="ECO:0000256" key="5">
    <source>
        <dbReference type="RuleBase" id="RU362125"/>
    </source>
</evidence>
<sequence length="389" mass="42111">MSDLTTEQRELKELAARLGAELYAPRAREWDAGRTHLPDEERRRLGELGLLALTLPEEHGGGGRPLIDALIVLEELAKASPVAAWPVFEASTGPARVIDLFGSDEQRKRILPAVASGATTIAVSISEPDAGSAATDATTSARVEGDEVVLNGTKRWCSGAGFSEKYLIYVRFGRTPGAKGMGAVLVDKDSPGLTFGPQESLMGFRGIGSADMFLTDVRVPIEDVIVPEGGFGKLFTAFSIERLGNATMSLAVGQTALDRTARYVRERHQFGREISEFQMVQSGLAEMVVQVDAARLLIRRAAEEAGTGHPDPLSASVAKCFANEMAKRVSDLAMQLHGGYGYSEEYEIERLHRDAHGWALAGGTPAMQRIRIASEYLGRRFDQRPPRSA</sequence>
<evidence type="ECO:0000256" key="2">
    <source>
        <dbReference type="ARBA" id="ARBA00009347"/>
    </source>
</evidence>